<dbReference type="Proteomes" id="UP001500751">
    <property type="component" value="Unassembled WGS sequence"/>
</dbReference>
<comment type="caution">
    <text evidence="2">The sequence shown here is derived from an EMBL/GenBank/DDBJ whole genome shotgun (WGS) entry which is preliminary data.</text>
</comment>
<protein>
    <recommendedName>
        <fullName evidence="1">DUF4253 domain-containing protein</fullName>
    </recommendedName>
</protein>
<proteinExistence type="predicted"/>
<sequence length="221" mass="23337">MKDLIGTAVVKCTLADGTDISVVPVEPGTAPEVWRTLRDQHATTGLWPFLVDSGDPGFLDRLPLSGGEREYREYHRGAAEIFAEFFGRAGTGREEPVAEEPAVDRASAVAGTTAIALVAAEWGGVEIPGLLDWDGAPSLSGLEHTAVLADWHRRFGAELMTLTGDRIELSVPRPPVEVKEVAAVGMEQAGYCPGVEQGQASGWLWCFGWGGGTVGSGYGSG</sequence>
<evidence type="ECO:0000259" key="1">
    <source>
        <dbReference type="Pfam" id="PF14062"/>
    </source>
</evidence>
<organism evidence="2 3">
    <name type="scientific">Catenulispora yoronensis</name>
    <dbReference type="NCBI Taxonomy" id="450799"/>
    <lineage>
        <taxon>Bacteria</taxon>
        <taxon>Bacillati</taxon>
        <taxon>Actinomycetota</taxon>
        <taxon>Actinomycetes</taxon>
        <taxon>Catenulisporales</taxon>
        <taxon>Catenulisporaceae</taxon>
        <taxon>Catenulispora</taxon>
    </lineage>
</organism>
<name>A0ABP5GYP2_9ACTN</name>
<keyword evidence="3" id="KW-1185">Reference proteome</keyword>
<evidence type="ECO:0000313" key="2">
    <source>
        <dbReference type="EMBL" id="GAA2058388.1"/>
    </source>
</evidence>
<dbReference type="EMBL" id="BAAAQN010000071">
    <property type="protein sequence ID" value="GAA2058388.1"/>
    <property type="molecule type" value="Genomic_DNA"/>
</dbReference>
<accession>A0ABP5GYP2</accession>
<gene>
    <name evidence="2" type="ORF">GCM10009839_80210</name>
</gene>
<dbReference type="Pfam" id="PF14062">
    <property type="entry name" value="DUF4253"/>
    <property type="match status" value="1"/>
</dbReference>
<evidence type="ECO:0000313" key="3">
    <source>
        <dbReference type="Proteomes" id="UP001500751"/>
    </source>
</evidence>
<dbReference type="InterPro" id="IPR025349">
    <property type="entry name" value="DUF4253"/>
</dbReference>
<dbReference type="RefSeq" id="WP_344670964.1">
    <property type="nucleotide sequence ID" value="NZ_BAAAQN010000071.1"/>
</dbReference>
<feature type="domain" description="DUF4253" evidence="1">
    <location>
        <begin position="117"/>
        <end position="195"/>
    </location>
</feature>
<reference evidence="3" key="1">
    <citation type="journal article" date="2019" name="Int. J. Syst. Evol. Microbiol.">
        <title>The Global Catalogue of Microorganisms (GCM) 10K type strain sequencing project: providing services to taxonomists for standard genome sequencing and annotation.</title>
        <authorList>
            <consortium name="The Broad Institute Genomics Platform"/>
            <consortium name="The Broad Institute Genome Sequencing Center for Infectious Disease"/>
            <person name="Wu L."/>
            <person name="Ma J."/>
        </authorList>
    </citation>
    <scope>NUCLEOTIDE SEQUENCE [LARGE SCALE GENOMIC DNA]</scope>
    <source>
        <strain evidence="3">JCM 16014</strain>
    </source>
</reference>